<dbReference type="AlphaFoldDB" id="B4NK47"/>
<sequence>MAPTICSDKKQMRVTGFKEGRRHHGVISMNSASTSSSSSSSSSPSSPITSARAAANRALQASSVLRHVAKGSMNPSGRRRFAPMPRKMPQISFKDYDDTSSDYTSISAIQETLSTDRENNNCNSNKSFDYDDSLMDEYVDDSDSGYDVTPGPRSMVKRFQEHQQPNFQPQMEQPHNAEGLLSIAIKTIKLVQRNRLLQKRLAQLQLETSEFIASVLANPENSHFHHSKAEAKLSNMLLRH</sequence>
<reference evidence="2 3" key="1">
    <citation type="journal article" date="2007" name="Nature">
        <title>Evolution of genes and genomes on the Drosophila phylogeny.</title>
        <authorList>
            <consortium name="Drosophila 12 Genomes Consortium"/>
            <person name="Clark A.G."/>
            <person name="Eisen M.B."/>
            <person name="Smith D.R."/>
            <person name="Bergman C.M."/>
            <person name="Oliver B."/>
            <person name="Markow T.A."/>
            <person name="Kaufman T.C."/>
            <person name="Kellis M."/>
            <person name="Gelbart W."/>
            <person name="Iyer V.N."/>
            <person name="Pollard D.A."/>
            <person name="Sackton T.B."/>
            <person name="Larracuente A.M."/>
            <person name="Singh N.D."/>
            <person name="Abad J.P."/>
            <person name="Abt D.N."/>
            <person name="Adryan B."/>
            <person name="Aguade M."/>
            <person name="Akashi H."/>
            <person name="Anderson W.W."/>
            <person name="Aquadro C.F."/>
            <person name="Ardell D.H."/>
            <person name="Arguello R."/>
            <person name="Artieri C.G."/>
            <person name="Barbash D.A."/>
            <person name="Barker D."/>
            <person name="Barsanti P."/>
            <person name="Batterham P."/>
            <person name="Batzoglou S."/>
            <person name="Begun D."/>
            <person name="Bhutkar A."/>
            <person name="Blanco E."/>
            <person name="Bosak S.A."/>
            <person name="Bradley R.K."/>
            <person name="Brand A.D."/>
            <person name="Brent M.R."/>
            <person name="Brooks A.N."/>
            <person name="Brown R.H."/>
            <person name="Butlin R.K."/>
            <person name="Caggese C."/>
            <person name="Calvi B.R."/>
            <person name="Bernardo de Carvalho A."/>
            <person name="Caspi A."/>
            <person name="Castrezana S."/>
            <person name="Celniker S.E."/>
            <person name="Chang J.L."/>
            <person name="Chapple C."/>
            <person name="Chatterji S."/>
            <person name="Chinwalla A."/>
            <person name="Civetta A."/>
            <person name="Clifton S.W."/>
            <person name="Comeron J.M."/>
            <person name="Costello J.C."/>
            <person name="Coyne J.A."/>
            <person name="Daub J."/>
            <person name="David R.G."/>
            <person name="Delcher A.L."/>
            <person name="Delehaunty K."/>
            <person name="Do C.B."/>
            <person name="Ebling H."/>
            <person name="Edwards K."/>
            <person name="Eickbush T."/>
            <person name="Evans J.D."/>
            <person name="Filipski A."/>
            <person name="Findeiss S."/>
            <person name="Freyhult E."/>
            <person name="Fulton L."/>
            <person name="Fulton R."/>
            <person name="Garcia A.C."/>
            <person name="Gardiner A."/>
            <person name="Garfield D.A."/>
            <person name="Garvin B.E."/>
            <person name="Gibson G."/>
            <person name="Gilbert D."/>
            <person name="Gnerre S."/>
            <person name="Godfrey J."/>
            <person name="Good R."/>
            <person name="Gotea V."/>
            <person name="Gravely B."/>
            <person name="Greenberg A.J."/>
            <person name="Griffiths-Jones S."/>
            <person name="Gross S."/>
            <person name="Guigo R."/>
            <person name="Gustafson E.A."/>
            <person name="Haerty W."/>
            <person name="Hahn M.W."/>
            <person name="Halligan D.L."/>
            <person name="Halpern A.L."/>
            <person name="Halter G.M."/>
            <person name="Han M.V."/>
            <person name="Heger A."/>
            <person name="Hillier L."/>
            <person name="Hinrichs A.S."/>
            <person name="Holmes I."/>
            <person name="Hoskins R.A."/>
            <person name="Hubisz M.J."/>
            <person name="Hultmark D."/>
            <person name="Huntley M.A."/>
            <person name="Jaffe D.B."/>
            <person name="Jagadeeshan S."/>
            <person name="Jeck W.R."/>
            <person name="Johnson J."/>
            <person name="Jones C.D."/>
            <person name="Jordan W.C."/>
            <person name="Karpen G.H."/>
            <person name="Kataoka E."/>
            <person name="Keightley P.D."/>
            <person name="Kheradpour P."/>
            <person name="Kirkness E.F."/>
            <person name="Koerich L.B."/>
            <person name="Kristiansen K."/>
            <person name="Kudrna D."/>
            <person name="Kulathinal R.J."/>
            <person name="Kumar S."/>
            <person name="Kwok R."/>
            <person name="Lander E."/>
            <person name="Langley C.H."/>
            <person name="Lapoint R."/>
            <person name="Lazzaro B.P."/>
            <person name="Lee S.J."/>
            <person name="Levesque L."/>
            <person name="Li R."/>
            <person name="Lin C.F."/>
            <person name="Lin M.F."/>
            <person name="Lindblad-Toh K."/>
            <person name="Llopart A."/>
            <person name="Long M."/>
            <person name="Low L."/>
            <person name="Lozovsky E."/>
            <person name="Lu J."/>
            <person name="Luo M."/>
            <person name="Machado C.A."/>
            <person name="Makalowski W."/>
            <person name="Marzo M."/>
            <person name="Matsuda M."/>
            <person name="Matzkin L."/>
            <person name="McAllister B."/>
            <person name="McBride C.S."/>
            <person name="McKernan B."/>
            <person name="McKernan K."/>
            <person name="Mendez-Lago M."/>
            <person name="Minx P."/>
            <person name="Mollenhauer M.U."/>
            <person name="Montooth K."/>
            <person name="Mount S.M."/>
            <person name="Mu X."/>
            <person name="Myers E."/>
            <person name="Negre B."/>
            <person name="Newfeld S."/>
            <person name="Nielsen R."/>
            <person name="Noor M.A."/>
            <person name="O'Grady P."/>
            <person name="Pachter L."/>
            <person name="Papaceit M."/>
            <person name="Parisi M.J."/>
            <person name="Parisi M."/>
            <person name="Parts L."/>
            <person name="Pedersen J.S."/>
            <person name="Pesole G."/>
            <person name="Phillippy A.M."/>
            <person name="Ponting C.P."/>
            <person name="Pop M."/>
            <person name="Porcelli D."/>
            <person name="Powell J.R."/>
            <person name="Prohaska S."/>
            <person name="Pruitt K."/>
            <person name="Puig M."/>
            <person name="Quesneville H."/>
            <person name="Ram K.R."/>
            <person name="Rand D."/>
            <person name="Rasmussen M.D."/>
            <person name="Reed L.K."/>
            <person name="Reenan R."/>
            <person name="Reily A."/>
            <person name="Remington K.A."/>
            <person name="Rieger T.T."/>
            <person name="Ritchie M.G."/>
            <person name="Robin C."/>
            <person name="Rogers Y.H."/>
            <person name="Rohde C."/>
            <person name="Rozas J."/>
            <person name="Rubenfield M.J."/>
            <person name="Ruiz A."/>
            <person name="Russo S."/>
            <person name="Salzberg S.L."/>
            <person name="Sanchez-Gracia A."/>
            <person name="Saranga D.J."/>
            <person name="Sato H."/>
            <person name="Schaeffer S.W."/>
            <person name="Schatz M.C."/>
            <person name="Schlenke T."/>
            <person name="Schwartz R."/>
            <person name="Segarra C."/>
            <person name="Singh R.S."/>
            <person name="Sirot L."/>
            <person name="Sirota M."/>
            <person name="Sisneros N.B."/>
            <person name="Smith C.D."/>
            <person name="Smith T.F."/>
            <person name="Spieth J."/>
            <person name="Stage D.E."/>
            <person name="Stark A."/>
            <person name="Stephan W."/>
            <person name="Strausberg R.L."/>
            <person name="Strempel S."/>
            <person name="Sturgill D."/>
            <person name="Sutton G."/>
            <person name="Sutton G.G."/>
            <person name="Tao W."/>
            <person name="Teichmann S."/>
            <person name="Tobari Y.N."/>
            <person name="Tomimura Y."/>
            <person name="Tsolas J.M."/>
            <person name="Valente V.L."/>
            <person name="Venter E."/>
            <person name="Venter J.C."/>
            <person name="Vicario S."/>
            <person name="Vieira F.G."/>
            <person name="Vilella A.J."/>
            <person name="Villasante A."/>
            <person name="Walenz B."/>
            <person name="Wang J."/>
            <person name="Wasserman M."/>
            <person name="Watts T."/>
            <person name="Wilson D."/>
            <person name="Wilson R.K."/>
            <person name="Wing R.A."/>
            <person name="Wolfner M.F."/>
            <person name="Wong A."/>
            <person name="Wong G.K."/>
            <person name="Wu C.I."/>
            <person name="Wu G."/>
            <person name="Yamamoto D."/>
            <person name="Yang H.P."/>
            <person name="Yang S.P."/>
            <person name="Yorke J.A."/>
            <person name="Yoshida K."/>
            <person name="Zdobnov E."/>
            <person name="Zhang P."/>
            <person name="Zhang Y."/>
            <person name="Zimin A.V."/>
            <person name="Baldwin J."/>
            <person name="Abdouelleil A."/>
            <person name="Abdulkadir J."/>
            <person name="Abebe A."/>
            <person name="Abera B."/>
            <person name="Abreu J."/>
            <person name="Acer S.C."/>
            <person name="Aftuck L."/>
            <person name="Alexander A."/>
            <person name="An P."/>
            <person name="Anderson E."/>
            <person name="Anderson S."/>
            <person name="Arachi H."/>
            <person name="Azer M."/>
            <person name="Bachantsang P."/>
            <person name="Barry A."/>
            <person name="Bayul T."/>
            <person name="Berlin A."/>
            <person name="Bessette D."/>
            <person name="Bloom T."/>
            <person name="Blye J."/>
            <person name="Boguslavskiy L."/>
            <person name="Bonnet C."/>
            <person name="Boukhgalter B."/>
            <person name="Bourzgui I."/>
            <person name="Brown A."/>
            <person name="Cahill P."/>
            <person name="Channer S."/>
            <person name="Cheshatsang Y."/>
            <person name="Chuda L."/>
            <person name="Citroen M."/>
            <person name="Collymore A."/>
            <person name="Cooke P."/>
            <person name="Costello M."/>
            <person name="D'Aco K."/>
            <person name="Daza R."/>
            <person name="De Haan G."/>
            <person name="DeGray S."/>
            <person name="DeMaso C."/>
            <person name="Dhargay N."/>
            <person name="Dooley K."/>
            <person name="Dooley E."/>
            <person name="Doricent M."/>
            <person name="Dorje P."/>
            <person name="Dorjee K."/>
            <person name="Dupes A."/>
            <person name="Elong R."/>
            <person name="Falk J."/>
            <person name="Farina A."/>
            <person name="Faro S."/>
            <person name="Ferguson D."/>
            <person name="Fisher S."/>
            <person name="Foley C.D."/>
            <person name="Franke A."/>
            <person name="Friedrich D."/>
            <person name="Gadbois L."/>
            <person name="Gearin G."/>
            <person name="Gearin C.R."/>
            <person name="Giannoukos G."/>
            <person name="Goode T."/>
            <person name="Graham J."/>
            <person name="Grandbois E."/>
            <person name="Grewal S."/>
            <person name="Gyaltsen K."/>
            <person name="Hafez N."/>
            <person name="Hagos B."/>
            <person name="Hall J."/>
            <person name="Henson C."/>
            <person name="Hollinger A."/>
            <person name="Honan T."/>
            <person name="Huard M.D."/>
            <person name="Hughes L."/>
            <person name="Hurhula B."/>
            <person name="Husby M.E."/>
            <person name="Kamat A."/>
            <person name="Kanga B."/>
            <person name="Kashin S."/>
            <person name="Khazanovich D."/>
            <person name="Kisner P."/>
            <person name="Lance K."/>
            <person name="Lara M."/>
            <person name="Lee W."/>
            <person name="Lennon N."/>
            <person name="Letendre F."/>
            <person name="LeVine R."/>
            <person name="Lipovsky A."/>
            <person name="Liu X."/>
            <person name="Liu J."/>
            <person name="Liu S."/>
            <person name="Lokyitsang T."/>
            <person name="Lokyitsang Y."/>
            <person name="Lubonja R."/>
            <person name="Lui A."/>
            <person name="MacDonald P."/>
            <person name="Magnisalis V."/>
            <person name="Maru K."/>
            <person name="Matthews C."/>
            <person name="McCusker W."/>
            <person name="McDonough S."/>
            <person name="Mehta T."/>
            <person name="Meldrim J."/>
            <person name="Meneus L."/>
            <person name="Mihai O."/>
            <person name="Mihalev A."/>
            <person name="Mihova T."/>
            <person name="Mittelman R."/>
            <person name="Mlenga V."/>
            <person name="Montmayeur A."/>
            <person name="Mulrain L."/>
            <person name="Navidi A."/>
            <person name="Naylor J."/>
            <person name="Negash T."/>
            <person name="Nguyen T."/>
            <person name="Nguyen N."/>
            <person name="Nicol R."/>
            <person name="Norbu C."/>
            <person name="Norbu N."/>
            <person name="Novod N."/>
            <person name="O'Neill B."/>
            <person name="Osman S."/>
            <person name="Markiewicz E."/>
            <person name="Oyono O.L."/>
            <person name="Patti C."/>
            <person name="Phunkhang P."/>
            <person name="Pierre F."/>
            <person name="Priest M."/>
            <person name="Raghuraman S."/>
            <person name="Rege F."/>
            <person name="Reyes R."/>
            <person name="Rise C."/>
            <person name="Rogov P."/>
            <person name="Ross K."/>
            <person name="Ryan E."/>
            <person name="Settipalli S."/>
            <person name="Shea T."/>
            <person name="Sherpa N."/>
            <person name="Shi L."/>
            <person name="Shih D."/>
            <person name="Sparrow T."/>
            <person name="Spaulding J."/>
            <person name="Stalker J."/>
            <person name="Stange-Thomann N."/>
            <person name="Stavropoulos S."/>
            <person name="Stone C."/>
            <person name="Strader C."/>
            <person name="Tesfaye S."/>
            <person name="Thomson T."/>
            <person name="Thoulutsang Y."/>
            <person name="Thoulutsang D."/>
            <person name="Topham K."/>
            <person name="Topping I."/>
            <person name="Tsamla T."/>
            <person name="Vassiliev H."/>
            <person name="Vo A."/>
            <person name="Wangchuk T."/>
            <person name="Wangdi T."/>
            <person name="Weiand M."/>
            <person name="Wilkinson J."/>
            <person name="Wilson A."/>
            <person name="Yadav S."/>
            <person name="Young G."/>
            <person name="Yu Q."/>
            <person name="Zembek L."/>
            <person name="Zhong D."/>
            <person name="Zimmer A."/>
            <person name="Zwirko Z."/>
            <person name="Jaffe D.B."/>
            <person name="Alvarez P."/>
            <person name="Brockman W."/>
            <person name="Butler J."/>
            <person name="Chin C."/>
            <person name="Gnerre S."/>
            <person name="Grabherr M."/>
            <person name="Kleber M."/>
            <person name="Mauceli E."/>
            <person name="MacCallum I."/>
        </authorList>
    </citation>
    <scope>NUCLEOTIDE SEQUENCE [LARGE SCALE GENOMIC DNA]</scope>
    <source>
        <strain evidence="3">Tucson 14030-0811.24</strain>
    </source>
</reference>
<protein>
    <submittedName>
        <fullName evidence="2">Uncharacterized protein</fullName>
    </submittedName>
</protein>
<dbReference type="OrthoDB" id="6374619at2759"/>
<keyword evidence="3" id="KW-1185">Reference proteome</keyword>
<dbReference type="EMBL" id="CH964272">
    <property type="protein sequence ID" value="EDW85089.2"/>
    <property type="molecule type" value="Genomic_DNA"/>
</dbReference>
<gene>
    <name evidence="2" type="primary">Dwil\GK14466</name>
    <name evidence="2" type="ORF">Dwil_GK14466</name>
</gene>
<dbReference type="GO" id="GO:0042754">
    <property type="term" value="P:negative regulation of circadian rhythm"/>
    <property type="evidence" value="ECO:0007669"/>
    <property type="project" value="EnsemblMetazoa"/>
</dbReference>
<dbReference type="SMR" id="B4NK47"/>
<evidence type="ECO:0000313" key="3">
    <source>
        <dbReference type="Proteomes" id="UP000007798"/>
    </source>
</evidence>
<dbReference type="STRING" id="7260.B4NK47"/>
<dbReference type="HOGENOM" id="CLU_083431_0_0_1"/>
<feature type="compositionally biased region" description="Basic and acidic residues" evidence="1">
    <location>
        <begin position="7"/>
        <end position="19"/>
    </location>
</feature>
<proteinExistence type="predicted"/>
<organism evidence="2 3">
    <name type="scientific">Drosophila willistoni</name>
    <name type="common">Fruit fly</name>
    <dbReference type="NCBI Taxonomy" id="7260"/>
    <lineage>
        <taxon>Eukaryota</taxon>
        <taxon>Metazoa</taxon>
        <taxon>Ecdysozoa</taxon>
        <taxon>Arthropoda</taxon>
        <taxon>Hexapoda</taxon>
        <taxon>Insecta</taxon>
        <taxon>Pterygota</taxon>
        <taxon>Neoptera</taxon>
        <taxon>Endopterygota</taxon>
        <taxon>Diptera</taxon>
        <taxon>Brachycera</taxon>
        <taxon>Muscomorpha</taxon>
        <taxon>Ephydroidea</taxon>
        <taxon>Drosophilidae</taxon>
        <taxon>Drosophila</taxon>
        <taxon>Sophophora</taxon>
    </lineage>
</organism>
<accession>B4NK47</accession>
<feature type="compositionally biased region" description="Low complexity" evidence="1">
    <location>
        <begin position="31"/>
        <end position="63"/>
    </location>
</feature>
<dbReference type="Proteomes" id="UP000007798">
    <property type="component" value="Unassembled WGS sequence"/>
</dbReference>
<feature type="region of interest" description="Disordered" evidence="1">
    <location>
        <begin position="1"/>
        <end position="86"/>
    </location>
</feature>
<evidence type="ECO:0000313" key="2">
    <source>
        <dbReference type="EMBL" id="EDW85089.2"/>
    </source>
</evidence>
<dbReference type="FunCoup" id="B4NK47">
    <property type="interactions" value="1"/>
</dbReference>
<evidence type="ECO:0000256" key="1">
    <source>
        <dbReference type="SAM" id="MobiDB-lite"/>
    </source>
</evidence>
<dbReference type="InParanoid" id="B4NK47"/>
<dbReference type="GO" id="GO:0045892">
    <property type="term" value="P:negative regulation of DNA-templated transcription"/>
    <property type="evidence" value="ECO:0007669"/>
    <property type="project" value="EnsemblMetazoa"/>
</dbReference>
<name>B4NK47_DROWI</name>